<evidence type="ECO:0000313" key="2">
    <source>
        <dbReference type="EMBL" id="KAG5456270.1"/>
    </source>
</evidence>
<keyword evidence="3" id="KW-1185">Reference proteome</keyword>
<feature type="chain" id="PRO_5034239225" evidence="1">
    <location>
        <begin position="21"/>
        <end position="300"/>
    </location>
</feature>
<evidence type="ECO:0000313" key="3">
    <source>
        <dbReference type="Proteomes" id="UP000673691"/>
    </source>
</evidence>
<protein>
    <submittedName>
        <fullName evidence="2">Uncharacterized protein</fullName>
    </submittedName>
</protein>
<dbReference type="AlphaFoldDB" id="A0A8H7ZND3"/>
<keyword evidence="1" id="KW-0732">Signal</keyword>
<feature type="signal peptide" evidence="1">
    <location>
        <begin position="1"/>
        <end position="20"/>
    </location>
</feature>
<dbReference type="EMBL" id="JAEFCI010012002">
    <property type="protein sequence ID" value="KAG5456270.1"/>
    <property type="molecule type" value="Genomic_DNA"/>
</dbReference>
<sequence>MKLAASLLALVAAAPALVFAAPSSDCTSATPSPDGGGDHREIWLKALADGLKDHMNLAELTVNFIANNFENPPFSESGEMRTSAILTIPDPGEIIVDGDAHFDIARPGDLLAPEEFTVRSGVLKFKRKNFNIGPNGRRVHVLSEGTPSRAEKLWKFYSAIWTFLNPREAARRSPPVPDILRSVDGDRLNLQAEFTNDAVRDFLASVANELPRAVHENLGAQYSPDDVAGWVNRLSSLDLAISNVHLYDNDPLIYHRAALEELQDLLKEEKSGWDPIFKEYFRLTQVIVTSAANAVKRACS</sequence>
<organism evidence="2 3">
    <name type="scientific">Olpidium bornovanus</name>
    <dbReference type="NCBI Taxonomy" id="278681"/>
    <lineage>
        <taxon>Eukaryota</taxon>
        <taxon>Fungi</taxon>
        <taxon>Fungi incertae sedis</taxon>
        <taxon>Olpidiomycota</taxon>
        <taxon>Olpidiomycotina</taxon>
        <taxon>Olpidiomycetes</taxon>
        <taxon>Olpidiales</taxon>
        <taxon>Olpidiaceae</taxon>
        <taxon>Olpidium</taxon>
    </lineage>
</organism>
<gene>
    <name evidence="2" type="ORF">BJ554DRAFT_4034</name>
</gene>
<comment type="caution">
    <text evidence="2">The sequence shown here is derived from an EMBL/GenBank/DDBJ whole genome shotgun (WGS) entry which is preliminary data.</text>
</comment>
<reference evidence="2 3" key="1">
    <citation type="journal article" name="Sci. Rep.">
        <title>Genome-scale phylogenetic analyses confirm Olpidium as the closest living zoosporic fungus to the non-flagellated, terrestrial fungi.</title>
        <authorList>
            <person name="Chang Y."/>
            <person name="Rochon D."/>
            <person name="Sekimoto S."/>
            <person name="Wang Y."/>
            <person name="Chovatia M."/>
            <person name="Sandor L."/>
            <person name="Salamov A."/>
            <person name="Grigoriev I.V."/>
            <person name="Stajich J.E."/>
            <person name="Spatafora J.W."/>
        </authorList>
    </citation>
    <scope>NUCLEOTIDE SEQUENCE [LARGE SCALE GENOMIC DNA]</scope>
    <source>
        <strain evidence="2">S191</strain>
    </source>
</reference>
<proteinExistence type="predicted"/>
<dbReference type="Proteomes" id="UP000673691">
    <property type="component" value="Unassembled WGS sequence"/>
</dbReference>
<name>A0A8H7ZND3_9FUNG</name>
<accession>A0A8H7ZND3</accession>
<evidence type="ECO:0000256" key="1">
    <source>
        <dbReference type="SAM" id="SignalP"/>
    </source>
</evidence>